<dbReference type="Gene3D" id="3.40.630.30">
    <property type="match status" value="1"/>
</dbReference>
<dbReference type="PROSITE" id="PS51186">
    <property type="entry name" value="GNAT"/>
    <property type="match status" value="1"/>
</dbReference>
<dbReference type="SUPFAM" id="SSF55729">
    <property type="entry name" value="Acyl-CoA N-acyltransferases (Nat)"/>
    <property type="match status" value="1"/>
</dbReference>
<comment type="caution">
    <text evidence="2">The sequence shown here is derived from an EMBL/GenBank/DDBJ whole genome shotgun (WGS) entry which is preliminary data.</text>
</comment>
<sequence length="139" mass="16001">MTEGNLREFECIEPDEDAYADYSARFGQYNQDGSGWRVQTFSLILRDGERIIAGGRGHVYLGALEVRGLWVDDLLRGQGVGSDLFRAIEQEAKRRGATKAMLYTYSWQAEAFYEAYGYKEFARFDFPKGHYRVDMQKAL</sequence>
<gene>
    <name evidence="2" type="ORF">M3P21_12015</name>
</gene>
<evidence type="ECO:0000313" key="2">
    <source>
        <dbReference type="EMBL" id="MCL6284252.1"/>
    </source>
</evidence>
<accession>A0ABT0Q483</accession>
<dbReference type="InterPro" id="IPR000182">
    <property type="entry name" value="GNAT_dom"/>
</dbReference>
<protein>
    <submittedName>
        <fullName evidence="2">GNAT family N-acetyltransferase</fullName>
    </submittedName>
</protein>
<dbReference type="Pfam" id="PF00583">
    <property type="entry name" value="Acetyltransf_1"/>
    <property type="match status" value="1"/>
</dbReference>
<keyword evidence="3" id="KW-1185">Reference proteome</keyword>
<evidence type="ECO:0000313" key="3">
    <source>
        <dbReference type="Proteomes" id="UP001203880"/>
    </source>
</evidence>
<name>A0ABT0Q483_9RHOB</name>
<feature type="domain" description="N-acetyltransferase" evidence="1">
    <location>
        <begin position="1"/>
        <end position="139"/>
    </location>
</feature>
<dbReference type="InterPro" id="IPR016181">
    <property type="entry name" value="Acyl_CoA_acyltransferase"/>
</dbReference>
<organism evidence="2 3">
    <name type="scientific">Ruegeria spongiae</name>
    <dbReference type="NCBI Taxonomy" id="2942209"/>
    <lineage>
        <taxon>Bacteria</taxon>
        <taxon>Pseudomonadati</taxon>
        <taxon>Pseudomonadota</taxon>
        <taxon>Alphaproteobacteria</taxon>
        <taxon>Rhodobacterales</taxon>
        <taxon>Roseobacteraceae</taxon>
        <taxon>Ruegeria</taxon>
    </lineage>
</organism>
<dbReference type="EMBL" id="JAMFMB010000014">
    <property type="protein sequence ID" value="MCL6284252.1"/>
    <property type="molecule type" value="Genomic_DNA"/>
</dbReference>
<dbReference type="RefSeq" id="WP_249710255.1">
    <property type="nucleotide sequence ID" value="NZ_JAMFMB010000014.1"/>
</dbReference>
<reference evidence="2" key="1">
    <citation type="submission" date="2022-05" db="EMBL/GenBank/DDBJ databases">
        <authorList>
            <person name="Park J.-S."/>
        </authorList>
    </citation>
    <scope>NUCLEOTIDE SEQUENCE</scope>
    <source>
        <strain evidence="2">2012CJ41-6</strain>
    </source>
</reference>
<evidence type="ECO:0000259" key="1">
    <source>
        <dbReference type="PROSITE" id="PS51186"/>
    </source>
</evidence>
<dbReference type="CDD" id="cd04301">
    <property type="entry name" value="NAT_SF"/>
    <property type="match status" value="1"/>
</dbReference>
<dbReference type="Proteomes" id="UP001203880">
    <property type="component" value="Unassembled WGS sequence"/>
</dbReference>
<proteinExistence type="predicted"/>